<protein>
    <submittedName>
        <fullName evidence="2">Ribonuclease H protein</fullName>
    </submittedName>
</protein>
<keyword evidence="1" id="KW-0812">Transmembrane</keyword>
<evidence type="ECO:0000313" key="2">
    <source>
        <dbReference type="EMBL" id="PKU74731.1"/>
    </source>
</evidence>
<feature type="transmembrane region" description="Helical" evidence="1">
    <location>
        <begin position="167"/>
        <end position="186"/>
    </location>
</feature>
<reference evidence="2 3" key="2">
    <citation type="journal article" date="2017" name="Nature">
        <title>The Apostasia genome and the evolution of orchids.</title>
        <authorList>
            <person name="Zhang G.Q."/>
            <person name="Liu K.W."/>
            <person name="Li Z."/>
            <person name="Lohaus R."/>
            <person name="Hsiao Y.Y."/>
            <person name="Niu S.C."/>
            <person name="Wang J.Y."/>
            <person name="Lin Y.C."/>
            <person name="Xu Q."/>
            <person name="Chen L.J."/>
            <person name="Yoshida K."/>
            <person name="Fujiwara S."/>
            <person name="Wang Z.W."/>
            <person name="Zhang Y.Q."/>
            <person name="Mitsuda N."/>
            <person name="Wang M."/>
            <person name="Liu G.H."/>
            <person name="Pecoraro L."/>
            <person name="Huang H.X."/>
            <person name="Xiao X.J."/>
            <person name="Lin M."/>
            <person name="Wu X.Y."/>
            <person name="Wu W.L."/>
            <person name="Chen Y.Y."/>
            <person name="Chang S.B."/>
            <person name="Sakamoto S."/>
            <person name="Ohme-Takagi M."/>
            <person name="Yagi M."/>
            <person name="Zeng S.J."/>
            <person name="Shen C.Y."/>
            <person name="Yeh C.M."/>
            <person name="Luo Y.B."/>
            <person name="Tsai W.C."/>
            <person name="Van de Peer Y."/>
            <person name="Liu Z.J."/>
        </authorList>
    </citation>
    <scope>NUCLEOTIDE SEQUENCE [LARGE SCALE GENOMIC DNA]</scope>
    <source>
        <tissue evidence="2">The whole plant</tissue>
    </source>
</reference>
<keyword evidence="1" id="KW-0472">Membrane</keyword>
<dbReference type="PANTHER" id="PTHR33116">
    <property type="entry name" value="REVERSE TRANSCRIPTASE ZINC-BINDING DOMAIN-CONTAINING PROTEIN-RELATED-RELATED"/>
    <property type="match status" value="1"/>
</dbReference>
<dbReference type="EMBL" id="KZ502668">
    <property type="protein sequence ID" value="PKU74731.1"/>
    <property type="molecule type" value="Genomic_DNA"/>
</dbReference>
<sequence>MQMTCLFFVKLQFAILGCFNIFWIIFFSCSGLHVNQHKSMVIFSKDILERDAICNVLDFPFSQNTITYLGIPISITRLSNADFFPLLHKVSDIFSGWKAKILSFVGRVQFLKFSITNYIACWIRGMILHKYCFKFIRKSCSKFLFHGNIHSKNMHLIAWKNMCKAKCYGLVLFILLITALLFGEFLI</sequence>
<feature type="transmembrane region" description="Helical" evidence="1">
    <location>
        <begin position="12"/>
        <end position="34"/>
    </location>
</feature>
<dbReference type="Proteomes" id="UP000233837">
    <property type="component" value="Unassembled WGS sequence"/>
</dbReference>
<dbReference type="AlphaFoldDB" id="A0A2I0WGE8"/>
<reference evidence="2 3" key="1">
    <citation type="journal article" date="2016" name="Sci. Rep.">
        <title>The Dendrobium catenatum Lindl. genome sequence provides insights into polysaccharide synthase, floral development and adaptive evolution.</title>
        <authorList>
            <person name="Zhang G.Q."/>
            <person name="Xu Q."/>
            <person name="Bian C."/>
            <person name="Tsai W.C."/>
            <person name="Yeh C.M."/>
            <person name="Liu K.W."/>
            <person name="Yoshida K."/>
            <person name="Zhang L.S."/>
            <person name="Chang S.B."/>
            <person name="Chen F."/>
            <person name="Shi Y."/>
            <person name="Su Y.Y."/>
            <person name="Zhang Y.Q."/>
            <person name="Chen L.J."/>
            <person name="Yin Y."/>
            <person name="Lin M."/>
            <person name="Huang H."/>
            <person name="Deng H."/>
            <person name="Wang Z.W."/>
            <person name="Zhu S.L."/>
            <person name="Zhao X."/>
            <person name="Deng C."/>
            <person name="Niu S.C."/>
            <person name="Huang J."/>
            <person name="Wang M."/>
            <person name="Liu G.H."/>
            <person name="Yang H.J."/>
            <person name="Xiao X.J."/>
            <person name="Hsiao Y.Y."/>
            <person name="Wu W.L."/>
            <person name="Chen Y.Y."/>
            <person name="Mitsuda N."/>
            <person name="Ohme-Takagi M."/>
            <person name="Luo Y.B."/>
            <person name="Van de Peer Y."/>
            <person name="Liu Z.J."/>
        </authorList>
    </citation>
    <scope>NUCLEOTIDE SEQUENCE [LARGE SCALE GENOMIC DNA]</scope>
    <source>
        <tissue evidence="2">The whole plant</tissue>
    </source>
</reference>
<gene>
    <name evidence="2" type="ORF">MA16_Dca004922</name>
</gene>
<dbReference type="PANTHER" id="PTHR33116:SF84">
    <property type="entry name" value="RNA-DIRECTED DNA POLYMERASE"/>
    <property type="match status" value="1"/>
</dbReference>
<keyword evidence="1" id="KW-1133">Transmembrane helix</keyword>
<keyword evidence="3" id="KW-1185">Reference proteome</keyword>
<evidence type="ECO:0000256" key="1">
    <source>
        <dbReference type="SAM" id="Phobius"/>
    </source>
</evidence>
<organism evidence="2 3">
    <name type="scientific">Dendrobium catenatum</name>
    <dbReference type="NCBI Taxonomy" id="906689"/>
    <lineage>
        <taxon>Eukaryota</taxon>
        <taxon>Viridiplantae</taxon>
        <taxon>Streptophyta</taxon>
        <taxon>Embryophyta</taxon>
        <taxon>Tracheophyta</taxon>
        <taxon>Spermatophyta</taxon>
        <taxon>Magnoliopsida</taxon>
        <taxon>Liliopsida</taxon>
        <taxon>Asparagales</taxon>
        <taxon>Orchidaceae</taxon>
        <taxon>Epidendroideae</taxon>
        <taxon>Malaxideae</taxon>
        <taxon>Dendrobiinae</taxon>
        <taxon>Dendrobium</taxon>
    </lineage>
</organism>
<name>A0A2I0WGE8_9ASPA</name>
<accession>A0A2I0WGE8</accession>
<evidence type="ECO:0000313" key="3">
    <source>
        <dbReference type="Proteomes" id="UP000233837"/>
    </source>
</evidence>
<proteinExistence type="predicted"/>